<keyword evidence="4 6" id="KW-0808">Transferase</keyword>
<name>A0A7V2B2B0_RHOMR</name>
<comment type="function">
    <text evidence="4">Regulates the transcription of the pyrimidine nucleotide (pyr) operon in response to exogenous pyrimidines.</text>
</comment>
<organism evidence="6">
    <name type="scientific">Rhodothermus marinus</name>
    <name type="common">Rhodothermus obamensis</name>
    <dbReference type="NCBI Taxonomy" id="29549"/>
    <lineage>
        <taxon>Bacteria</taxon>
        <taxon>Pseudomonadati</taxon>
        <taxon>Rhodothermota</taxon>
        <taxon>Rhodothermia</taxon>
        <taxon>Rhodothermales</taxon>
        <taxon>Rhodothermaceae</taxon>
        <taxon>Rhodothermus</taxon>
    </lineage>
</organism>
<dbReference type="PANTHER" id="PTHR11608:SF0">
    <property type="entry name" value="BIFUNCTIONAL PROTEIN PYRR"/>
    <property type="match status" value="1"/>
</dbReference>
<proteinExistence type="inferred from homology"/>
<dbReference type="InterPro" id="IPR050137">
    <property type="entry name" value="PyrR_bifunctional"/>
</dbReference>
<dbReference type="PANTHER" id="PTHR11608">
    <property type="entry name" value="BIFUNCTIONAL PROTEIN PYRR"/>
    <property type="match status" value="1"/>
</dbReference>
<dbReference type="InterPro" id="IPR029057">
    <property type="entry name" value="PRTase-like"/>
</dbReference>
<keyword evidence="2 4" id="KW-0805">Transcription regulation</keyword>
<dbReference type="FunFam" id="3.40.50.2020:FF:000020">
    <property type="entry name" value="Bifunctional protein PyrR"/>
    <property type="match status" value="1"/>
</dbReference>
<evidence type="ECO:0000313" key="6">
    <source>
        <dbReference type="EMBL" id="HER97022.1"/>
    </source>
</evidence>
<evidence type="ECO:0000256" key="4">
    <source>
        <dbReference type="HAMAP-Rule" id="MF_01219"/>
    </source>
</evidence>
<accession>A0A7V2B2B0</accession>
<feature type="short sequence motif" description="PRPP-binding" evidence="4">
    <location>
        <begin position="97"/>
        <end position="109"/>
    </location>
</feature>
<dbReference type="GO" id="GO:0004845">
    <property type="term" value="F:uracil phosphoribosyltransferase activity"/>
    <property type="evidence" value="ECO:0007669"/>
    <property type="project" value="UniProtKB-UniRule"/>
</dbReference>
<comment type="similarity">
    <text evidence="1 4">Belongs to the purine/pyrimidine phosphoribosyltransferase family. PyrR subfamily.</text>
</comment>
<evidence type="ECO:0000256" key="3">
    <source>
        <dbReference type="ARBA" id="ARBA00023163"/>
    </source>
</evidence>
<dbReference type="CDD" id="cd06223">
    <property type="entry name" value="PRTases_typeI"/>
    <property type="match status" value="1"/>
</dbReference>
<dbReference type="Pfam" id="PF00156">
    <property type="entry name" value="Pribosyltran"/>
    <property type="match status" value="1"/>
</dbReference>
<gene>
    <name evidence="4 6" type="primary">pyrR</name>
    <name evidence="6" type="ORF">ENO59_11025</name>
</gene>
<dbReference type="InterPro" id="IPR000836">
    <property type="entry name" value="PRTase_dom"/>
</dbReference>
<keyword evidence="4 6" id="KW-0328">Glycosyltransferase</keyword>
<protein>
    <recommendedName>
        <fullName evidence="4">Bifunctional protein PyrR</fullName>
    </recommendedName>
    <domain>
        <recommendedName>
            <fullName evidence="4">Pyrimidine operon regulatory protein</fullName>
        </recommendedName>
    </domain>
    <domain>
        <recommendedName>
            <fullName evidence="4">Uracil phosphoribosyltransferase</fullName>
            <shortName evidence="4">UPRTase</shortName>
            <ecNumber evidence="4">2.4.2.9</ecNumber>
        </recommendedName>
    </domain>
</protein>
<dbReference type="AlphaFoldDB" id="A0A7V2B2B0"/>
<comment type="catalytic activity">
    <reaction evidence="4">
        <text>UMP + diphosphate = 5-phospho-alpha-D-ribose 1-diphosphate + uracil</text>
        <dbReference type="Rhea" id="RHEA:13017"/>
        <dbReference type="ChEBI" id="CHEBI:17568"/>
        <dbReference type="ChEBI" id="CHEBI:33019"/>
        <dbReference type="ChEBI" id="CHEBI:57865"/>
        <dbReference type="ChEBI" id="CHEBI:58017"/>
        <dbReference type="EC" id="2.4.2.9"/>
    </reaction>
</comment>
<reference evidence="6" key="1">
    <citation type="journal article" date="2020" name="mSystems">
        <title>Genome- and Community-Level Interaction Insights into Carbon Utilization and Element Cycling Functions of Hydrothermarchaeota in Hydrothermal Sediment.</title>
        <authorList>
            <person name="Zhou Z."/>
            <person name="Liu Y."/>
            <person name="Xu W."/>
            <person name="Pan J."/>
            <person name="Luo Z.H."/>
            <person name="Li M."/>
        </authorList>
    </citation>
    <scope>NUCLEOTIDE SEQUENCE [LARGE SCALE GENOMIC DNA]</scope>
    <source>
        <strain evidence="6">SpSt-143</strain>
    </source>
</reference>
<feature type="domain" description="Phosphoribosyltransferase" evidence="5">
    <location>
        <begin position="12"/>
        <end position="148"/>
    </location>
</feature>
<comment type="function">
    <text evidence="4">Also displays a weak uracil phosphoribosyltransferase activity which is not physiologically significant.</text>
</comment>
<dbReference type="GO" id="GO:0006355">
    <property type="term" value="P:regulation of DNA-templated transcription"/>
    <property type="evidence" value="ECO:0007669"/>
    <property type="project" value="UniProtKB-UniRule"/>
</dbReference>
<evidence type="ECO:0000256" key="2">
    <source>
        <dbReference type="ARBA" id="ARBA00023015"/>
    </source>
</evidence>
<dbReference type="NCBIfam" id="NF003549">
    <property type="entry name" value="PRK05205.1-5"/>
    <property type="match status" value="1"/>
</dbReference>
<dbReference type="EC" id="2.4.2.9" evidence="4"/>
<keyword evidence="3 4" id="KW-0804">Transcription</keyword>
<dbReference type="SUPFAM" id="SSF53271">
    <property type="entry name" value="PRTase-like"/>
    <property type="match status" value="1"/>
</dbReference>
<dbReference type="EMBL" id="DSGB01000006">
    <property type="protein sequence ID" value="HER97022.1"/>
    <property type="molecule type" value="Genomic_DNA"/>
</dbReference>
<evidence type="ECO:0000259" key="5">
    <source>
        <dbReference type="Pfam" id="PF00156"/>
    </source>
</evidence>
<dbReference type="HAMAP" id="MF_01219">
    <property type="entry name" value="PyrR"/>
    <property type="match status" value="1"/>
</dbReference>
<comment type="caution">
    <text evidence="6">The sequence shown here is derived from an EMBL/GenBank/DDBJ whole genome shotgun (WGS) entry which is preliminary data.</text>
</comment>
<dbReference type="InterPro" id="IPR023050">
    <property type="entry name" value="PyrR"/>
</dbReference>
<sequence length="174" mass="19708">MRRVQILTPAHVARMLDRMAYEVLERNRGGAGLVVVGIQRKGVSVAEKLAARLEQVEGQSFPVNVLDVRPYRDDRDPSLAIEDTSRFQVDTLTARHVLLVDDVLFTGRTVRAALEALLRLGRPRSVQLAVLIDRGHREFPIRADYVGRQVPTKYTERIVVVPEEELSVYIEEPL</sequence>
<dbReference type="Gene3D" id="3.40.50.2020">
    <property type="match status" value="1"/>
</dbReference>
<evidence type="ECO:0000256" key="1">
    <source>
        <dbReference type="ARBA" id="ARBA00005565"/>
    </source>
</evidence>